<dbReference type="GO" id="GO:0006508">
    <property type="term" value="P:proteolysis"/>
    <property type="evidence" value="ECO:0007669"/>
    <property type="project" value="UniProtKB-KW"/>
</dbReference>
<organism evidence="9 10">
    <name type="scientific">Herbaspirillum frisingense</name>
    <dbReference type="NCBI Taxonomy" id="92645"/>
    <lineage>
        <taxon>Bacteria</taxon>
        <taxon>Pseudomonadati</taxon>
        <taxon>Pseudomonadota</taxon>
        <taxon>Betaproteobacteria</taxon>
        <taxon>Burkholderiales</taxon>
        <taxon>Oxalobacteraceae</taxon>
        <taxon>Herbaspirillum</taxon>
    </lineage>
</organism>
<keyword evidence="9" id="KW-0645">Protease</keyword>
<dbReference type="CDD" id="cd03404">
    <property type="entry name" value="SPFH_HflK"/>
    <property type="match status" value="1"/>
</dbReference>
<dbReference type="InterPro" id="IPR001107">
    <property type="entry name" value="Band_7"/>
</dbReference>
<evidence type="ECO:0000256" key="3">
    <source>
        <dbReference type="ARBA" id="ARBA00022692"/>
    </source>
</evidence>
<feature type="transmembrane region" description="Helical" evidence="6">
    <location>
        <begin position="83"/>
        <end position="104"/>
    </location>
</feature>
<evidence type="ECO:0000313" key="10">
    <source>
        <dbReference type="Proteomes" id="UP001260715"/>
    </source>
</evidence>
<feature type="region of interest" description="Disordered" evidence="7">
    <location>
        <begin position="382"/>
        <end position="438"/>
    </location>
</feature>
<keyword evidence="9" id="KW-0378">Hydrolase</keyword>
<feature type="compositionally biased region" description="Low complexity" evidence="7">
    <location>
        <begin position="384"/>
        <end position="406"/>
    </location>
</feature>
<accession>A0ABU1PAR0</accession>
<feature type="compositionally biased region" description="Polar residues" evidence="7">
    <location>
        <begin position="8"/>
        <end position="23"/>
    </location>
</feature>
<keyword evidence="4 6" id="KW-1133">Transmembrane helix</keyword>
<feature type="compositionally biased region" description="Polar residues" evidence="7">
    <location>
        <begin position="407"/>
        <end position="417"/>
    </location>
</feature>
<comment type="similarity">
    <text evidence="2 6">Belongs to the band 7/mec-2 family. HflK subfamily.</text>
</comment>
<reference evidence="9 10" key="1">
    <citation type="submission" date="2023-07" db="EMBL/GenBank/DDBJ databases">
        <title>Sorghum-associated microbial communities from plants grown in Nebraska, USA.</title>
        <authorList>
            <person name="Schachtman D."/>
        </authorList>
    </citation>
    <scope>NUCLEOTIDE SEQUENCE [LARGE SCALE GENOMIC DNA]</scope>
    <source>
        <strain evidence="9 10">596</strain>
    </source>
</reference>
<comment type="caution">
    <text evidence="9">The sequence shown here is derived from an EMBL/GenBank/DDBJ whole genome shotgun (WGS) entry which is preliminary data.</text>
</comment>
<dbReference type="SMART" id="SM00244">
    <property type="entry name" value="PHB"/>
    <property type="match status" value="1"/>
</dbReference>
<dbReference type="Proteomes" id="UP001260715">
    <property type="component" value="Unassembled WGS sequence"/>
</dbReference>
<evidence type="ECO:0000313" key="9">
    <source>
        <dbReference type="EMBL" id="MDR6583013.1"/>
    </source>
</evidence>
<name>A0ABU1PAR0_9BURK</name>
<dbReference type="EMBL" id="JAVDSJ010000001">
    <property type="protein sequence ID" value="MDR6583013.1"/>
    <property type="molecule type" value="Genomic_DNA"/>
</dbReference>
<gene>
    <name evidence="9" type="ORF">J2W50_001188</name>
</gene>
<comment type="subunit">
    <text evidence="6">HflC and HflK may interact to form a multimeric complex.</text>
</comment>
<evidence type="ECO:0000256" key="4">
    <source>
        <dbReference type="ARBA" id="ARBA00022989"/>
    </source>
</evidence>
<dbReference type="InterPro" id="IPR050710">
    <property type="entry name" value="Band7/mec-2_domain"/>
</dbReference>
<protein>
    <recommendedName>
        <fullName evidence="6">Protein HflK</fullName>
    </recommendedName>
</protein>
<evidence type="ECO:0000256" key="7">
    <source>
        <dbReference type="SAM" id="MobiDB-lite"/>
    </source>
</evidence>
<feature type="region of interest" description="Disordered" evidence="7">
    <location>
        <begin position="1"/>
        <end position="43"/>
    </location>
</feature>
<evidence type="ECO:0000256" key="2">
    <source>
        <dbReference type="ARBA" id="ARBA00006971"/>
    </source>
</evidence>
<comment type="subcellular location">
    <subcellularLocation>
        <location evidence="1">Membrane</location>
        <topology evidence="1">Single-pass membrane protein</topology>
    </subcellularLocation>
</comment>
<dbReference type="NCBIfam" id="TIGR01933">
    <property type="entry name" value="hflK"/>
    <property type="match status" value="1"/>
</dbReference>
<comment type="function">
    <text evidence="6">HflC and HflK could encode or regulate a protease.</text>
</comment>
<keyword evidence="5 6" id="KW-0472">Membrane</keyword>
<feature type="compositionally biased region" description="Basic and acidic residues" evidence="7">
    <location>
        <begin position="420"/>
        <end position="438"/>
    </location>
</feature>
<dbReference type="Gene3D" id="3.30.479.30">
    <property type="entry name" value="Band 7 domain"/>
    <property type="match status" value="1"/>
</dbReference>
<evidence type="ECO:0000256" key="6">
    <source>
        <dbReference type="RuleBase" id="RU364113"/>
    </source>
</evidence>
<keyword evidence="3 6" id="KW-0812">Transmembrane</keyword>
<dbReference type="PANTHER" id="PTHR43327:SF2">
    <property type="entry name" value="MODULATOR OF FTSH PROTEASE HFLK"/>
    <property type="match status" value="1"/>
</dbReference>
<dbReference type="PANTHER" id="PTHR43327">
    <property type="entry name" value="STOMATIN-LIKE PROTEIN 2, MITOCHONDRIAL"/>
    <property type="match status" value="1"/>
</dbReference>
<dbReference type="Pfam" id="PF01145">
    <property type="entry name" value="Band_7"/>
    <property type="match status" value="1"/>
</dbReference>
<proteinExistence type="inferred from homology"/>
<dbReference type="InterPro" id="IPR036013">
    <property type="entry name" value="Band_7/SPFH_dom_sf"/>
</dbReference>
<dbReference type="SUPFAM" id="SSF117892">
    <property type="entry name" value="Band 7/SPFH domain"/>
    <property type="match status" value="1"/>
</dbReference>
<evidence type="ECO:0000259" key="8">
    <source>
        <dbReference type="SMART" id="SM00244"/>
    </source>
</evidence>
<evidence type="ECO:0000256" key="5">
    <source>
        <dbReference type="ARBA" id="ARBA00023136"/>
    </source>
</evidence>
<sequence>MNDPQWGRGSQNDNRENQNNGSNGDKRPEKPSGNNDGPPDLDQLWRDFNQRIAGLLGRKGGGGSDGGNGGGGFNRGDVKGAGIGVGVIAVIVAFLWLASGFFIVQEGQTAVVTTFGRYSHTTLPGFNWRWPYPIQGHEIVNMSQVRTAEIGYRGSVRNKQLKESLMLTDDENIIDIQFAVQYKLKNAAEWLFNNRDPDDSVRQVAETAIREIVGRSKMDFVLYEGREKVALDVSQRMQQILDRYKSGVQITNVTMQGVQPPEQVQAAFDDAVKAGQDRERLKNEGQAYANDVIPRASGAASRLLEEAEAYRSRVVANAEGDASRFTQVQEAYAKAPAVTRDRMYIETMQQIFANTTKVMVDAKSGSNLLYLPLDKLIQQSGSDAAPAAGKQQAPAASQPSLGAASSNSTAGNDTVYSSELMRDTRNRDPRESREREVR</sequence>
<dbReference type="GO" id="GO:0008233">
    <property type="term" value="F:peptidase activity"/>
    <property type="evidence" value="ECO:0007669"/>
    <property type="project" value="UniProtKB-KW"/>
</dbReference>
<feature type="domain" description="Band 7" evidence="8">
    <location>
        <begin position="99"/>
        <end position="272"/>
    </location>
</feature>
<keyword evidence="10" id="KW-1185">Reference proteome</keyword>
<dbReference type="InterPro" id="IPR010201">
    <property type="entry name" value="HflK"/>
</dbReference>
<evidence type="ECO:0000256" key="1">
    <source>
        <dbReference type="ARBA" id="ARBA00004167"/>
    </source>
</evidence>